<dbReference type="AlphaFoldDB" id="A0A8S9ZR08"/>
<evidence type="ECO:0000313" key="2">
    <source>
        <dbReference type="Proteomes" id="UP000605970"/>
    </source>
</evidence>
<name>A0A8S9ZR08_9BILA</name>
<comment type="caution">
    <text evidence="1">The sequence shown here is derived from an EMBL/GenBank/DDBJ whole genome shotgun (WGS) entry which is preliminary data.</text>
</comment>
<dbReference type="Proteomes" id="UP000605970">
    <property type="component" value="Unassembled WGS sequence"/>
</dbReference>
<organism evidence="1 2">
    <name type="scientific">Meloidogyne graminicola</name>
    <dbReference type="NCBI Taxonomy" id="189291"/>
    <lineage>
        <taxon>Eukaryota</taxon>
        <taxon>Metazoa</taxon>
        <taxon>Ecdysozoa</taxon>
        <taxon>Nematoda</taxon>
        <taxon>Chromadorea</taxon>
        <taxon>Rhabditida</taxon>
        <taxon>Tylenchina</taxon>
        <taxon>Tylenchomorpha</taxon>
        <taxon>Tylenchoidea</taxon>
        <taxon>Meloidogynidae</taxon>
        <taxon>Meloidogyninae</taxon>
        <taxon>Meloidogyne</taxon>
    </lineage>
</organism>
<protein>
    <submittedName>
        <fullName evidence="1">Uncharacterized protein</fullName>
    </submittedName>
</protein>
<dbReference type="EMBL" id="JABEBT010000037">
    <property type="protein sequence ID" value="KAF7635861.1"/>
    <property type="molecule type" value="Genomic_DNA"/>
</dbReference>
<keyword evidence="2" id="KW-1185">Reference proteome</keyword>
<proteinExistence type="predicted"/>
<gene>
    <name evidence="1" type="ORF">Mgra_00004773</name>
</gene>
<accession>A0A8S9ZR08</accession>
<reference evidence="1" key="1">
    <citation type="journal article" date="2020" name="Ecol. Evol.">
        <title>Genome structure and content of the rice root-knot nematode (Meloidogyne graminicola).</title>
        <authorList>
            <person name="Phan N.T."/>
            <person name="Danchin E.G.J."/>
            <person name="Klopp C."/>
            <person name="Perfus-Barbeoch L."/>
            <person name="Kozlowski D.K."/>
            <person name="Koutsovoulos G.D."/>
            <person name="Lopez-Roques C."/>
            <person name="Bouchez O."/>
            <person name="Zahm M."/>
            <person name="Besnard G."/>
            <person name="Bellafiore S."/>
        </authorList>
    </citation>
    <scope>NUCLEOTIDE SEQUENCE</scope>
    <source>
        <strain evidence="1">VN-18</strain>
    </source>
</reference>
<evidence type="ECO:0000313" key="1">
    <source>
        <dbReference type="EMBL" id="KAF7635861.1"/>
    </source>
</evidence>
<sequence length="388" mass="46935">MFLLHMLFKLFDKIMEKLINDVEKKLISDETCSQIFKEKNQEETLKLLKKHKEMLNKNNNKINDYFNSIKDNSDEKFKKWNDFKEKNLFDVEIILPIKIPKIKFIIIKNDFINNIVNKIKFFNEKIKREEKTTNAVDVITQLYVVSLNNNSNKVTFAYWLKEILNDWKVQTSAIEVFKKIKEDILKDYGIKENLNNLLRKSNWCYLMFMLHTVFELYKKVLKIIVEKVEIKKNICNYIDKKDEECDEFIKKLNEMVIENDKKINEFFELNKDIFNDKEILIKWKGFIEKNLFDVEIEIKLEENKVEVKEPEEKKEFIRKITEKIRVRGNVHFNPYSFNYSPPQFPTHSPFHLPINHNGIQYNKFEGKYSGQFNDKGYDFSHNARYYHH</sequence>